<dbReference type="EMBL" id="JASBWS010000001">
    <property type="protein sequence ID" value="KAJ9117744.1"/>
    <property type="molecule type" value="Genomic_DNA"/>
</dbReference>
<protein>
    <submittedName>
        <fullName evidence="1">Uncharacterized protein</fullName>
    </submittedName>
</protein>
<organism evidence="1 2">
    <name type="scientific">Naganishia adeliensis</name>
    <dbReference type="NCBI Taxonomy" id="92952"/>
    <lineage>
        <taxon>Eukaryota</taxon>
        <taxon>Fungi</taxon>
        <taxon>Dikarya</taxon>
        <taxon>Basidiomycota</taxon>
        <taxon>Agaricomycotina</taxon>
        <taxon>Tremellomycetes</taxon>
        <taxon>Filobasidiales</taxon>
        <taxon>Filobasidiaceae</taxon>
        <taxon>Naganishia</taxon>
    </lineage>
</organism>
<evidence type="ECO:0000313" key="2">
    <source>
        <dbReference type="Proteomes" id="UP001230649"/>
    </source>
</evidence>
<comment type="caution">
    <text evidence="1">The sequence shown here is derived from an EMBL/GenBank/DDBJ whole genome shotgun (WGS) entry which is preliminary data.</text>
</comment>
<reference evidence="1" key="1">
    <citation type="submission" date="2023-04" db="EMBL/GenBank/DDBJ databases">
        <title>Draft Genome sequencing of Naganishia species isolated from polar environments using Oxford Nanopore Technology.</title>
        <authorList>
            <person name="Leo P."/>
            <person name="Venkateswaran K."/>
        </authorList>
    </citation>
    <scope>NUCLEOTIDE SEQUENCE</scope>
    <source>
        <strain evidence="1">MNA-CCFEE 5262</strain>
    </source>
</reference>
<proteinExistence type="predicted"/>
<name>A0ACC2X119_9TREE</name>
<sequence>MTSTIPCPVLKLAASDDILALTSGTQTLVFDIASGKKLPSSSPSPAPDAKITSNAAQLKVKSSKLVATGYAPVKSEGEAEDGVVDVQPVVASATEDKILRLVQADTGVVFYERTLIKKASYLTIEEDGTVIVSDKNGDVFAYPFVNDAEPSTSCQPAKPRPDPVSLAGDPSLNPDADLLVGHVSIVTAHAFTRDKRHLITVDRDEHIRVNRYPDTYVIDKFIWGHKDFVSTVALSESDEDIIHTAGGDAYILTSRISTGETLSALPISTVIKPNRTVRAPLRKHKRRVNGQKVAVTTVEDSVGVVQRARELPLRGWTEEQWTSPPEDWGLPDGEGVCVGKIQNVGEHLVFFGEGASAIHSVPAASLSSRDTAAADKINTFETTCPVLDYCRFPSDGRQKLLVSLDPAWRQRIDGGLAFFPPKAAFVPRPNRKKAGKTPAAGEPGAEGAKVEAKSTSKEESGLTEEEVKEMNRDVFMVLEIGQDGKFSDVTSAHREYIGGIQNELQKVNAKEGLQLPAYGNLAFLPKWPGFEEDEELTPESIEELQAKAASAKKGANAKRQIGRLKAQGIAVDVPKTEEQKVKRAEANRERKKRKKDQAGAGKVAIGPDQEVKPDGAAAEMPATVGDALEDKMEVDAEGTADA</sequence>
<accession>A0ACC2X119</accession>
<evidence type="ECO:0000313" key="1">
    <source>
        <dbReference type="EMBL" id="KAJ9117744.1"/>
    </source>
</evidence>
<keyword evidence="2" id="KW-1185">Reference proteome</keyword>
<dbReference type="Proteomes" id="UP001230649">
    <property type="component" value="Unassembled WGS sequence"/>
</dbReference>
<gene>
    <name evidence="1" type="ORF">QFC20_000022</name>
</gene>